<feature type="region of interest" description="Disordered" evidence="1">
    <location>
        <begin position="498"/>
        <end position="647"/>
    </location>
</feature>
<evidence type="ECO:0000313" key="3">
    <source>
        <dbReference type="Proteomes" id="UP000221165"/>
    </source>
</evidence>
<feature type="compositionally biased region" description="Basic and acidic residues" evidence="1">
    <location>
        <begin position="732"/>
        <end position="754"/>
    </location>
</feature>
<reference evidence="2 3" key="1">
    <citation type="journal article" date="2017" name="Int. J. Parasitol.">
        <title>The genome of the protozoan parasite Cystoisospora suis and a reverse vaccinology approach to identify vaccine candidates.</title>
        <authorList>
            <person name="Palmieri N."/>
            <person name="Shrestha A."/>
            <person name="Ruttkowski B."/>
            <person name="Beck T."/>
            <person name="Vogl C."/>
            <person name="Tomley F."/>
            <person name="Blake D.P."/>
            <person name="Joachim A."/>
        </authorList>
    </citation>
    <scope>NUCLEOTIDE SEQUENCE [LARGE SCALE GENOMIC DNA]</scope>
    <source>
        <strain evidence="2 3">Wien I</strain>
    </source>
</reference>
<feature type="region of interest" description="Disordered" evidence="1">
    <location>
        <begin position="384"/>
        <end position="420"/>
    </location>
</feature>
<feature type="compositionally biased region" description="Basic and acidic residues" evidence="1">
    <location>
        <begin position="528"/>
        <end position="556"/>
    </location>
</feature>
<feature type="compositionally biased region" description="Basic and acidic residues" evidence="1">
    <location>
        <begin position="399"/>
        <end position="411"/>
    </location>
</feature>
<sequence>MRGGVASRRSFFTREGGGSMLVYVQVFPSRLSGFSSRQLSMLANAYLRLDLSDDPLLPPLFRAAEQRLPTCDWHSLALLLQAATKASARGGFEKEFFFSSFSHEASHLICYALLHRNSLHPSKLRALQLLSSSSSSSRILEREEAKISSFSSDLLLPSSMSHVSHDSPAMTTTSHSCGNNGYNERHTVDTASCLDSPSSQLVDGSSPSSSSSSLLGREDQGVVERQNDEVHFLHERKEKKRENKHKKSDASGDSCLLFASDRGKDKEIDFSKFSPPFRSTLLTSHMSSSSASVICYSISKSHSLLLLSSLHPVSTTTSHHHSSSDLSSSPYKSEREEEEEERERVISRDMTSAISIRHSSLVRSPCLSPYSSLQERQGGSCLAHEESLSSLASSTSLPKSEERTKEEERSSEAASEENLVTRKRRKERIFQLWLMAELTQLAMSFVSTFSITELSNTSSAIGQFCEVFQQHLRQKTFLKEETDMSHCILSSSHSTSHGFLSLSASHEEARTQERKCPENEVSTSHVKRTLESDGDHVAIEREERRDKEEERRRGEREEEVFMNGEKREALKRDTSHVPLNDKKEKIKNDQGGDGRERNTFSKMSDIEKHEVRKEGILSQADMTSPHQEKEDEEDQHEIPERKDSPGFCIDESEKELEKFLMATFTDFFKRVEERIASSSISKEFSYFSKRQLHFSELIKILKSFRSFQDCLILGEAQLKDRDKDMSTPTKRKTGDMHLNLHDGSSLEERRRKEESRRREVVEKLICRNVDLLQTVTLLPLSQLMEVLQSLKIENEDLLEIVTSHQHKLRKKKKKISNLHSSTHTLSYPPSPSPSPHSSSPSVHRYSQ</sequence>
<keyword evidence="3" id="KW-1185">Reference proteome</keyword>
<organism evidence="2 3">
    <name type="scientific">Cystoisospora suis</name>
    <dbReference type="NCBI Taxonomy" id="483139"/>
    <lineage>
        <taxon>Eukaryota</taxon>
        <taxon>Sar</taxon>
        <taxon>Alveolata</taxon>
        <taxon>Apicomplexa</taxon>
        <taxon>Conoidasida</taxon>
        <taxon>Coccidia</taxon>
        <taxon>Eucoccidiorida</taxon>
        <taxon>Eimeriorina</taxon>
        <taxon>Sarcocystidae</taxon>
        <taxon>Cystoisospora</taxon>
    </lineage>
</organism>
<evidence type="ECO:0000256" key="1">
    <source>
        <dbReference type="SAM" id="MobiDB-lite"/>
    </source>
</evidence>
<dbReference type="RefSeq" id="XP_067926943.1">
    <property type="nucleotide sequence ID" value="XM_068061081.1"/>
</dbReference>
<gene>
    <name evidence="2" type="ORF">CSUI_000874</name>
</gene>
<comment type="caution">
    <text evidence="2">The sequence shown here is derived from an EMBL/GenBank/DDBJ whole genome shotgun (WGS) entry which is preliminary data.</text>
</comment>
<feature type="compositionally biased region" description="Basic and acidic residues" evidence="1">
    <location>
        <begin position="505"/>
        <end position="518"/>
    </location>
</feature>
<feature type="region of interest" description="Disordered" evidence="1">
    <location>
        <begin position="161"/>
        <end position="255"/>
    </location>
</feature>
<feature type="region of interest" description="Disordered" evidence="1">
    <location>
        <begin position="810"/>
        <end position="847"/>
    </location>
</feature>
<feature type="compositionally biased region" description="Low complexity" evidence="1">
    <location>
        <begin position="195"/>
        <end position="215"/>
    </location>
</feature>
<dbReference type="AlphaFoldDB" id="A0A2C6KMN2"/>
<dbReference type="Proteomes" id="UP000221165">
    <property type="component" value="Unassembled WGS sequence"/>
</dbReference>
<dbReference type="OrthoDB" id="331149at2759"/>
<feature type="compositionally biased region" description="Low complexity" evidence="1">
    <location>
        <begin position="388"/>
        <end position="398"/>
    </location>
</feature>
<feature type="compositionally biased region" description="Basic and acidic residues" evidence="1">
    <location>
        <begin position="216"/>
        <end position="236"/>
    </location>
</feature>
<dbReference type="EMBL" id="MIGC01000343">
    <property type="protein sequence ID" value="PHJ25271.1"/>
    <property type="molecule type" value="Genomic_DNA"/>
</dbReference>
<feature type="compositionally biased region" description="Polar residues" evidence="1">
    <location>
        <begin position="169"/>
        <end position="182"/>
    </location>
</feature>
<proteinExistence type="predicted"/>
<feature type="compositionally biased region" description="Basic residues" evidence="1">
    <location>
        <begin position="237"/>
        <end position="247"/>
    </location>
</feature>
<dbReference type="GeneID" id="94424292"/>
<accession>A0A2C6KMN2</accession>
<dbReference type="VEuPathDB" id="ToxoDB:CSUI_000874"/>
<feature type="region of interest" description="Disordered" evidence="1">
    <location>
        <begin position="314"/>
        <end position="347"/>
    </location>
</feature>
<feature type="compositionally biased region" description="Basic and acidic residues" evidence="1">
    <location>
        <begin position="564"/>
        <end position="615"/>
    </location>
</feature>
<evidence type="ECO:0000313" key="2">
    <source>
        <dbReference type="EMBL" id="PHJ25271.1"/>
    </source>
</evidence>
<protein>
    <submittedName>
        <fullName evidence="2">Uncharacterized protein</fullName>
    </submittedName>
</protein>
<feature type="region of interest" description="Disordered" evidence="1">
    <location>
        <begin position="721"/>
        <end position="754"/>
    </location>
</feature>
<name>A0A2C6KMN2_9APIC</name>